<protein>
    <submittedName>
        <fullName evidence="2">Para-nitrobenzyl esterase</fullName>
    </submittedName>
</protein>
<dbReference type="RefSeq" id="WP_102477729.1">
    <property type="nucleotide sequence ID" value="NZ_MDBO01000070.1"/>
</dbReference>
<proteinExistence type="predicted"/>
<reference evidence="3" key="1">
    <citation type="submission" date="2016-07" db="EMBL/GenBank/DDBJ databases">
        <title>Nontailed viruses are major unrecognized killers of bacteria in the ocean.</title>
        <authorList>
            <person name="Kauffman K."/>
            <person name="Hussain F."/>
            <person name="Yang J."/>
            <person name="Arevalo P."/>
            <person name="Brown J."/>
            <person name="Cutler M."/>
            <person name="Kelly L."/>
            <person name="Polz M.F."/>
        </authorList>
    </citation>
    <scope>NUCLEOTIDE SEQUENCE [LARGE SCALE GENOMIC DNA]</scope>
    <source>
        <strain evidence="3">10N.222.49.A5</strain>
    </source>
</reference>
<evidence type="ECO:0000313" key="3">
    <source>
        <dbReference type="Proteomes" id="UP000235611"/>
    </source>
</evidence>
<dbReference type="InterPro" id="IPR002018">
    <property type="entry name" value="CarbesteraseB"/>
</dbReference>
<dbReference type="Pfam" id="PF00135">
    <property type="entry name" value="COesterase"/>
    <property type="match status" value="1"/>
</dbReference>
<feature type="domain" description="Carboxylesterase type B" evidence="1">
    <location>
        <begin position="68"/>
        <end position="406"/>
    </location>
</feature>
<comment type="caution">
    <text evidence="2">The sequence shown here is derived from an EMBL/GenBank/DDBJ whole genome shotgun (WGS) entry which is preliminary data.</text>
</comment>
<dbReference type="InterPro" id="IPR029058">
    <property type="entry name" value="AB_hydrolase_fold"/>
</dbReference>
<accession>A0AAP8MWD7</accession>
<dbReference type="SUPFAM" id="SSF53474">
    <property type="entry name" value="alpha/beta-Hydrolases"/>
    <property type="match status" value="1"/>
</dbReference>
<name>A0AAP8MWD7_9VIBR</name>
<evidence type="ECO:0000259" key="1">
    <source>
        <dbReference type="Pfam" id="PF00135"/>
    </source>
</evidence>
<dbReference type="EMBL" id="MDBO01000070">
    <property type="protein sequence ID" value="PMP10649.1"/>
    <property type="molecule type" value="Genomic_DNA"/>
</dbReference>
<evidence type="ECO:0000313" key="2">
    <source>
        <dbReference type="EMBL" id="PMP10649.1"/>
    </source>
</evidence>
<dbReference type="InterPro" id="IPR050309">
    <property type="entry name" value="Type-B_Carboxylest/Lipase"/>
</dbReference>
<dbReference type="Proteomes" id="UP000235611">
    <property type="component" value="Unassembled WGS sequence"/>
</dbReference>
<dbReference type="PANTHER" id="PTHR11559">
    <property type="entry name" value="CARBOXYLESTERASE"/>
    <property type="match status" value="1"/>
</dbReference>
<sequence>MTLLHRSLVAIAISASLAGCYTDTEATVPMPEKPEPLQPLPAEEISLEIGDSIVNAMKESVAITTLEGEEKRVNVETFKGIEYATQTRFAHSITKELEENVNATAFGEACMQVRSTTQYQSEDCLNLNIWRPAGVDAGADLPVYVFIHGGDFEYGSGSDDIVHGDTIVAQGVDGNEPFIYVSINYRLGQLGTLWIDNDDLEVGHKDGNFGIGDQKRALEWVHNNIAEFGGSTTNVTVMGQGSGAMSIGFLQQDDEIAGNYFQRAIMQSNSYGFEYPTYELAKKQKERFESTVDEIINAPDFEAPENDVEIIKQAQAQALSGLEQLKNWLLGSLSISLSLGGEDADGIVAVSNQTPMSNLMPFAPYLACESSEMTEDSEVVCVESTQSPMNTSLSVPTVLGTNANEVNSSGMLFSVTFLIPTILELMSNDDPDVMYSDDSAQVALKALEWLDDERNIALVESTLANMTADDFAAQEGLSLSAYGVVTDLFFGLKTDINADIGKFLTCIIFNDTLECLSENVDIKMSGHEQIDTALNLTDFYPKSEAALGDAIDNMGKFKTLLNDTLFDGPARHMAATSENAATLYRFDKKPSFNVYNYNTGENSSWDILDVFKTIGCISGACTGSELPFVFNKPMRLDGSAINPNSGEKTLMNEMSRMWFSQALFNNFQYTGAGSDNVLVIDGEQSFNKNTATTYDWDSIANEGIDPKLINGRLTGLENEQLMPWQWYLAPNEEETQE</sequence>
<gene>
    <name evidence="2" type="ORF">BCS93_10220</name>
</gene>
<dbReference type="Gene3D" id="3.40.50.1820">
    <property type="entry name" value="alpha/beta hydrolase"/>
    <property type="match status" value="2"/>
</dbReference>
<organism evidence="2 3">
    <name type="scientific">Vibrio breoganii</name>
    <dbReference type="NCBI Taxonomy" id="553239"/>
    <lineage>
        <taxon>Bacteria</taxon>
        <taxon>Pseudomonadati</taxon>
        <taxon>Pseudomonadota</taxon>
        <taxon>Gammaproteobacteria</taxon>
        <taxon>Vibrionales</taxon>
        <taxon>Vibrionaceae</taxon>
        <taxon>Vibrio</taxon>
    </lineage>
</organism>
<dbReference type="AlphaFoldDB" id="A0AAP8MWD7"/>
<dbReference type="PROSITE" id="PS51257">
    <property type="entry name" value="PROKAR_LIPOPROTEIN"/>
    <property type="match status" value="1"/>
</dbReference>